<protein>
    <submittedName>
        <fullName evidence="2">Cupin domain-containing protein</fullName>
    </submittedName>
</protein>
<keyword evidence="3" id="KW-1185">Reference proteome</keyword>
<dbReference type="EMBL" id="JAZHFS010000038">
    <property type="protein sequence ID" value="MEF2115091.1"/>
    <property type="molecule type" value="Genomic_DNA"/>
</dbReference>
<dbReference type="Pfam" id="PF07883">
    <property type="entry name" value="Cupin_2"/>
    <property type="match status" value="1"/>
</dbReference>
<dbReference type="RefSeq" id="WP_216255172.1">
    <property type="nucleotide sequence ID" value="NZ_JAZHFS010000038.1"/>
</dbReference>
<evidence type="ECO:0000313" key="2">
    <source>
        <dbReference type="EMBL" id="MEF2115091.1"/>
    </source>
</evidence>
<dbReference type="InterPro" id="IPR013096">
    <property type="entry name" value="Cupin_2"/>
</dbReference>
<comment type="caution">
    <text evidence="2">The sequence shown here is derived from an EMBL/GenBank/DDBJ whole genome shotgun (WGS) entry which is preliminary data.</text>
</comment>
<dbReference type="PANTHER" id="PTHR37694:SF1">
    <property type="entry name" value="SLR8022 PROTEIN"/>
    <property type="match status" value="1"/>
</dbReference>
<proteinExistence type="predicted"/>
<dbReference type="Proteomes" id="UP001498469">
    <property type="component" value="Unassembled WGS sequence"/>
</dbReference>
<dbReference type="CDD" id="cd02230">
    <property type="entry name" value="cupin_HP0902-like"/>
    <property type="match status" value="1"/>
</dbReference>
<reference evidence="2 3" key="1">
    <citation type="submission" date="2023-11" db="EMBL/GenBank/DDBJ databases">
        <title>Draft genome sequence of a psychrophilic Clostridium strain from permafrost water brine.</title>
        <authorList>
            <person name="Shcherbakova V.A."/>
            <person name="Trubitsyn V.E."/>
            <person name="Zakharyuk A.G."/>
        </authorList>
    </citation>
    <scope>NUCLEOTIDE SEQUENCE [LARGE SCALE GENOMIC DNA]</scope>
    <source>
        <strain evidence="2 3">14F</strain>
    </source>
</reference>
<feature type="domain" description="Cupin type-2" evidence="1">
    <location>
        <begin position="42"/>
        <end position="100"/>
    </location>
</feature>
<evidence type="ECO:0000259" key="1">
    <source>
        <dbReference type="Pfam" id="PF07883"/>
    </source>
</evidence>
<evidence type="ECO:0000313" key="3">
    <source>
        <dbReference type="Proteomes" id="UP001498469"/>
    </source>
</evidence>
<gene>
    <name evidence="2" type="ORF">SJI18_22680</name>
</gene>
<organism evidence="2 3">
    <name type="scientific">Clostridium frigoriphilum</name>
    <dbReference type="NCBI Taxonomy" id="443253"/>
    <lineage>
        <taxon>Bacteria</taxon>
        <taxon>Bacillati</taxon>
        <taxon>Bacillota</taxon>
        <taxon>Clostridia</taxon>
        <taxon>Eubacteriales</taxon>
        <taxon>Clostridiaceae</taxon>
        <taxon>Clostridium</taxon>
    </lineage>
</organism>
<name>A0ABU7UUJ0_9CLOT</name>
<dbReference type="PANTHER" id="PTHR37694">
    <property type="entry name" value="SLR8022 PROTEIN"/>
    <property type="match status" value="1"/>
</dbReference>
<accession>A0ABU7UUJ0</accession>
<sequence>MKTLIKNIEFSKVINLKNLISYQEAQVISRTIAQTPTVSISLFSLDKGEGISTHVTPGDAMVQVLDGEAEITIDNNIFNVKAGETIIMPSNVPHGLEARVRFQMLLTVIKG</sequence>